<dbReference type="InterPro" id="IPR003789">
    <property type="entry name" value="Asn/Gln_tRNA_amidoTrase-B-like"/>
</dbReference>
<dbReference type="GO" id="GO:0006412">
    <property type="term" value="P:translation"/>
    <property type="evidence" value="ECO:0007669"/>
    <property type="project" value="UniProtKB-KW"/>
</dbReference>
<accession>A0A381WF72</accession>
<keyword evidence="3" id="KW-0067">ATP-binding</keyword>
<evidence type="ECO:0000259" key="5">
    <source>
        <dbReference type="SMART" id="SM00845"/>
    </source>
</evidence>
<dbReference type="Gene3D" id="1.10.150.380">
    <property type="entry name" value="GatB domain, N-terminal subdomain"/>
    <property type="match status" value="1"/>
</dbReference>
<gene>
    <name evidence="6" type="ORF">METZ01_LOCUS103815</name>
</gene>
<proteinExistence type="predicted"/>
<feature type="domain" description="Asn/Gln amidotransferase" evidence="5">
    <location>
        <begin position="4"/>
        <end position="146"/>
    </location>
</feature>
<dbReference type="PANTHER" id="PTHR11659">
    <property type="entry name" value="GLUTAMYL-TRNA GLN AMIDOTRANSFERASE SUBUNIT B MITOCHONDRIAL AND PROKARYOTIC PET112-RELATED"/>
    <property type="match status" value="1"/>
</dbReference>
<reference evidence="6" key="1">
    <citation type="submission" date="2018-05" db="EMBL/GenBank/DDBJ databases">
        <authorList>
            <person name="Lanie J.A."/>
            <person name="Ng W.-L."/>
            <person name="Kazmierczak K.M."/>
            <person name="Andrzejewski T.M."/>
            <person name="Davidsen T.M."/>
            <person name="Wayne K.J."/>
            <person name="Tettelin H."/>
            <person name="Glass J.I."/>
            <person name="Rusch D."/>
            <person name="Podicherti R."/>
            <person name="Tsui H.-C.T."/>
            <person name="Winkler M.E."/>
        </authorList>
    </citation>
    <scope>NUCLEOTIDE SEQUENCE</scope>
</reference>
<evidence type="ECO:0000313" key="6">
    <source>
        <dbReference type="EMBL" id="SVA50961.1"/>
    </source>
</evidence>
<dbReference type="InterPro" id="IPR018027">
    <property type="entry name" value="Asn/Gln_amidotransferase"/>
</dbReference>
<organism evidence="6">
    <name type="scientific">marine metagenome</name>
    <dbReference type="NCBI Taxonomy" id="408172"/>
    <lineage>
        <taxon>unclassified sequences</taxon>
        <taxon>metagenomes</taxon>
        <taxon>ecological metagenomes</taxon>
    </lineage>
</organism>
<name>A0A381WF72_9ZZZZ</name>
<dbReference type="SUPFAM" id="SSF89095">
    <property type="entry name" value="GatB/YqeY motif"/>
    <property type="match status" value="1"/>
</dbReference>
<evidence type="ECO:0000256" key="3">
    <source>
        <dbReference type="ARBA" id="ARBA00022840"/>
    </source>
</evidence>
<keyword evidence="2" id="KW-0547">Nucleotide-binding</keyword>
<protein>
    <recommendedName>
        <fullName evidence="5">Asn/Gln amidotransferase domain-containing protein</fullName>
    </recommendedName>
</protein>
<dbReference type="Gene3D" id="1.10.10.410">
    <property type="match status" value="1"/>
</dbReference>
<dbReference type="GO" id="GO:0005524">
    <property type="term" value="F:ATP binding"/>
    <property type="evidence" value="ECO:0007669"/>
    <property type="project" value="UniProtKB-KW"/>
</dbReference>
<dbReference type="InterPro" id="IPR042114">
    <property type="entry name" value="GatB_C_1"/>
</dbReference>
<dbReference type="GO" id="GO:0070681">
    <property type="term" value="P:glutaminyl-tRNAGln biosynthesis via transamidation"/>
    <property type="evidence" value="ECO:0007669"/>
    <property type="project" value="TreeGrafter"/>
</dbReference>
<dbReference type="Pfam" id="PF02637">
    <property type="entry name" value="GatB_Yqey"/>
    <property type="match status" value="1"/>
</dbReference>
<keyword evidence="1" id="KW-0436">Ligase</keyword>
<sequence>EYMELFEKICENKKNSPNFVASVLCSTLTNLQRKGFDVVLLTHEHIIELFELLASNKIPKESLEIIFENIMSGKSETVSRAIESSAVTSINEEDLHMILDKIIQENIELVKHDGLRSIRTLMGISMKEVRGKASGKIVNELLEEKIKNIIKK</sequence>
<dbReference type="EMBL" id="UINC01011566">
    <property type="protein sequence ID" value="SVA50961.1"/>
    <property type="molecule type" value="Genomic_DNA"/>
</dbReference>
<evidence type="ECO:0000256" key="4">
    <source>
        <dbReference type="ARBA" id="ARBA00022917"/>
    </source>
</evidence>
<dbReference type="PANTHER" id="PTHR11659:SF2">
    <property type="entry name" value="GLUTAMYL-TRNA(GLN) AMIDOTRANSFERASE SUBUNIT E"/>
    <property type="match status" value="1"/>
</dbReference>
<keyword evidence="4" id="KW-0648">Protein biosynthesis</keyword>
<evidence type="ECO:0000256" key="2">
    <source>
        <dbReference type="ARBA" id="ARBA00022741"/>
    </source>
</evidence>
<evidence type="ECO:0000256" key="1">
    <source>
        <dbReference type="ARBA" id="ARBA00022598"/>
    </source>
</evidence>
<dbReference type="SMART" id="SM00845">
    <property type="entry name" value="GatB_Yqey"/>
    <property type="match status" value="1"/>
</dbReference>
<dbReference type="InterPro" id="IPR023168">
    <property type="entry name" value="GatB_Yqey_C_2"/>
</dbReference>
<dbReference type="GO" id="GO:0050567">
    <property type="term" value="F:glutaminyl-tRNA synthase (glutamine-hydrolyzing) activity"/>
    <property type="evidence" value="ECO:0007669"/>
    <property type="project" value="TreeGrafter"/>
</dbReference>
<dbReference type="AlphaFoldDB" id="A0A381WF72"/>
<feature type="non-terminal residue" evidence="6">
    <location>
        <position position="1"/>
    </location>
</feature>
<dbReference type="InterPro" id="IPR017959">
    <property type="entry name" value="Asn/Gln-tRNA_amidoTrfase_suB/E"/>
</dbReference>